<keyword evidence="9" id="KW-1133">Transmembrane helix</keyword>
<dbReference type="KEGG" id="pmrn:116948943"/>
<keyword evidence="12" id="KW-0325">Glycoprotein</keyword>
<keyword evidence="13" id="KW-0879">Wnt signaling pathway</keyword>
<evidence type="ECO:0000256" key="4">
    <source>
        <dbReference type="ARBA" id="ARBA00022670"/>
    </source>
</evidence>
<dbReference type="GO" id="GO:0046872">
    <property type="term" value="F:metal ion binding"/>
    <property type="evidence" value="ECO:0007669"/>
    <property type="project" value="UniProtKB-UniRule"/>
</dbReference>
<feature type="region of interest" description="Disordered" evidence="14">
    <location>
        <begin position="387"/>
        <end position="410"/>
    </location>
</feature>
<dbReference type="PANTHER" id="PTHR31120:SF6">
    <property type="entry name" value="METALLOPROTEASE TIKI HOMOLOG"/>
    <property type="match status" value="1"/>
</dbReference>
<comment type="similarity">
    <text evidence="3 13">Belongs to the TIKI family.</text>
</comment>
<evidence type="ECO:0000256" key="6">
    <source>
        <dbReference type="ARBA" id="ARBA00022723"/>
    </source>
</evidence>
<evidence type="ECO:0000313" key="17">
    <source>
        <dbReference type="RefSeq" id="XP_032822136.1"/>
    </source>
</evidence>
<keyword evidence="7 13" id="KW-0732">Signal</keyword>
<evidence type="ECO:0000256" key="14">
    <source>
        <dbReference type="SAM" id="MobiDB-lite"/>
    </source>
</evidence>
<dbReference type="Pfam" id="PF01963">
    <property type="entry name" value="TraB_PrgY_gumN"/>
    <property type="match status" value="1"/>
</dbReference>
<evidence type="ECO:0000256" key="1">
    <source>
        <dbReference type="ARBA" id="ARBA00001941"/>
    </source>
</evidence>
<comment type="cofactor">
    <cofactor evidence="13">
        <name>Mn(2+)</name>
        <dbReference type="ChEBI" id="CHEBI:29035"/>
    </cofactor>
    <cofactor evidence="13">
        <name>Co(2+)</name>
        <dbReference type="ChEBI" id="CHEBI:48828"/>
    </cofactor>
    <text evidence="13">Divalent metal cations. Mn(2+) or Co(2+).</text>
</comment>
<evidence type="ECO:0000256" key="7">
    <source>
        <dbReference type="ARBA" id="ARBA00022729"/>
    </source>
</evidence>
<comment type="cofactor">
    <cofactor evidence="1">
        <name>Co(2+)</name>
        <dbReference type="ChEBI" id="CHEBI:48828"/>
    </cofactor>
</comment>
<feature type="compositionally biased region" description="Low complexity" evidence="14">
    <location>
        <begin position="489"/>
        <end position="513"/>
    </location>
</feature>
<feature type="chain" id="PRO_5042527072" description="Metalloprotease TIKI" evidence="15">
    <location>
        <begin position="21"/>
        <end position="527"/>
    </location>
</feature>
<evidence type="ECO:0000256" key="10">
    <source>
        <dbReference type="ARBA" id="ARBA00023049"/>
    </source>
</evidence>
<keyword evidence="11" id="KW-0472">Membrane</keyword>
<evidence type="ECO:0000256" key="12">
    <source>
        <dbReference type="ARBA" id="ARBA00023180"/>
    </source>
</evidence>
<evidence type="ECO:0000256" key="15">
    <source>
        <dbReference type="SAM" id="SignalP"/>
    </source>
</evidence>
<evidence type="ECO:0000256" key="9">
    <source>
        <dbReference type="ARBA" id="ARBA00022989"/>
    </source>
</evidence>
<accession>A0AAJ7TSF2</accession>
<keyword evidence="8 13" id="KW-0378">Hydrolase</keyword>
<dbReference type="InterPro" id="IPR002816">
    <property type="entry name" value="TraB/PrgY/GumN_fam"/>
</dbReference>
<dbReference type="CTD" id="388630"/>
<dbReference type="EC" id="3.4.-.-" evidence="13"/>
<comment type="function">
    <text evidence="13">Metalloprotease that acts as a negative regulator of the Wnt signaling pathway by mediating the cleavage of the N-terminal residues of a subset of Wnt proteins. Following cleavage, Wnt proteins become oxidized and form large disulfide-bond oligomers, leading to their inactivation.</text>
</comment>
<organism evidence="16 17">
    <name type="scientific">Petromyzon marinus</name>
    <name type="common">Sea lamprey</name>
    <dbReference type="NCBI Taxonomy" id="7757"/>
    <lineage>
        <taxon>Eukaryota</taxon>
        <taxon>Metazoa</taxon>
        <taxon>Chordata</taxon>
        <taxon>Craniata</taxon>
        <taxon>Vertebrata</taxon>
        <taxon>Cyclostomata</taxon>
        <taxon>Hyperoartia</taxon>
        <taxon>Petromyzontiformes</taxon>
        <taxon>Petromyzontidae</taxon>
        <taxon>Petromyzon</taxon>
    </lineage>
</organism>
<evidence type="ECO:0000256" key="3">
    <source>
        <dbReference type="ARBA" id="ARBA00008261"/>
    </source>
</evidence>
<keyword evidence="6 13" id="KW-0479">Metal-binding</keyword>
<evidence type="ECO:0000256" key="2">
    <source>
        <dbReference type="ARBA" id="ARBA00004479"/>
    </source>
</evidence>
<dbReference type="InterPro" id="IPR040230">
    <property type="entry name" value="TIKI1/2-like"/>
</dbReference>
<dbReference type="GO" id="GO:0016055">
    <property type="term" value="P:Wnt signaling pathway"/>
    <property type="evidence" value="ECO:0007669"/>
    <property type="project" value="UniProtKB-KW"/>
</dbReference>
<reference evidence="17" key="1">
    <citation type="submission" date="2025-08" db="UniProtKB">
        <authorList>
            <consortium name="RefSeq"/>
        </authorList>
    </citation>
    <scope>IDENTIFICATION</scope>
    <source>
        <tissue evidence="17">Sperm</tissue>
    </source>
</reference>
<keyword evidence="5" id="KW-0812">Transmembrane</keyword>
<evidence type="ECO:0000256" key="5">
    <source>
        <dbReference type="ARBA" id="ARBA00022692"/>
    </source>
</evidence>
<keyword evidence="16" id="KW-1185">Reference proteome</keyword>
<dbReference type="GO" id="GO:0005886">
    <property type="term" value="C:plasma membrane"/>
    <property type="evidence" value="ECO:0007669"/>
    <property type="project" value="UniProtKB-SubCell"/>
</dbReference>
<evidence type="ECO:0000256" key="13">
    <source>
        <dbReference type="RuleBase" id="RU369069"/>
    </source>
</evidence>
<keyword evidence="13" id="KW-1003">Cell membrane</keyword>
<feature type="region of interest" description="Disordered" evidence="14">
    <location>
        <begin position="448"/>
        <end position="513"/>
    </location>
</feature>
<evidence type="ECO:0000256" key="8">
    <source>
        <dbReference type="ARBA" id="ARBA00022801"/>
    </source>
</evidence>
<dbReference type="GO" id="GO:0006508">
    <property type="term" value="P:proteolysis"/>
    <property type="evidence" value="ECO:0007669"/>
    <property type="project" value="UniProtKB-KW"/>
</dbReference>
<keyword evidence="4 13" id="KW-0645">Protease</keyword>
<proteinExistence type="inferred from homology"/>
<evidence type="ECO:0000313" key="16">
    <source>
        <dbReference type="Proteomes" id="UP001318040"/>
    </source>
</evidence>
<sequence>MRRAFATVFAALSVVAGGNGHEDDVRCPLPKKQGDLNSFLWRVERSPPAFLFGTVHVPYERVWPFVPGNAKRAFALSHSVYFELDVSEPRTLEALSACQRLPHGETLPGEALPVALYSRLKHHLEYVRGMMPVWLSSKPAPASRFHDADAGGGGGGGGPNGAASAELLFRALAGDWERKRPVWLLLLAASLTEGDVRGRRVPSLDAHLARLARRLRKRSGAVERVHEQCAPLNAINGTQVVAALEETLTRLERLRAGTARERSTPTEELILQYNCGDLASLILRPEGPGQGWQRAVGTEGMAGQALMWELEKYFRKELVDKRNARMARRVHSLLVRHPDRSFFFAFGAGHFLGNGSVIDVLRQQGFRIHHVPPDGNIDSLNFTLVTPVPDGAGDPRKTQPRTTDRMSSQRHMGEALANWADVRAGERASSKHRKFSDLWVKFQGSDGVTTPAAAQRQTANATAEEVVEEEEVEEEQSTQPPPPTRRKISAPSTAATTATTATPTTSGGPSRGPPRLLWPALLLWFLH</sequence>
<feature type="compositionally biased region" description="Low complexity" evidence="14">
    <location>
        <begin position="449"/>
        <end position="464"/>
    </location>
</feature>
<dbReference type="CDD" id="cd14789">
    <property type="entry name" value="Tiki"/>
    <property type="match status" value="1"/>
</dbReference>
<feature type="compositionally biased region" description="Acidic residues" evidence="14">
    <location>
        <begin position="465"/>
        <end position="476"/>
    </location>
</feature>
<dbReference type="Proteomes" id="UP001318040">
    <property type="component" value="Chromosome 35"/>
</dbReference>
<dbReference type="PANTHER" id="PTHR31120">
    <property type="entry name" value="METALLOPROTEASE TIKI"/>
    <property type="match status" value="1"/>
</dbReference>
<comment type="subcellular location">
    <subcellularLocation>
        <location evidence="13">Cell membrane</location>
        <topology evidence="13">Single-pass type I membrane protein</topology>
    </subcellularLocation>
    <subcellularLocation>
        <location evidence="2">Membrane</location>
        <topology evidence="2">Single-pass type I membrane protein</topology>
    </subcellularLocation>
</comment>
<evidence type="ECO:0000256" key="11">
    <source>
        <dbReference type="ARBA" id="ARBA00023136"/>
    </source>
</evidence>
<dbReference type="GeneID" id="116948943"/>
<dbReference type="RefSeq" id="XP_032822136.1">
    <property type="nucleotide sequence ID" value="XM_032966245.1"/>
</dbReference>
<gene>
    <name evidence="17" type="primary">LOC116948943</name>
</gene>
<protein>
    <recommendedName>
        <fullName evidence="13">Metalloprotease TIKI</fullName>
        <ecNumber evidence="13">3.4.-.-</ecNumber>
    </recommendedName>
    <alternativeName>
        <fullName evidence="13">TRAB domain-containing protein 2</fullName>
    </alternativeName>
</protein>
<keyword evidence="10 13" id="KW-0482">Metalloprotease</keyword>
<dbReference type="AlphaFoldDB" id="A0AAJ7TSF2"/>
<dbReference type="GO" id="GO:0030178">
    <property type="term" value="P:negative regulation of Wnt signaling pathway"/>
    <property type="evidence" value="ECO:0007669"/>
    <property type="project" value="UniProtKB-UniRule"/>
</dbReference>
<name>A0AAJ7TSF2_PETMA</name>
<feature type="signal peptide" evidence="15">
    <location>
        <begin position="1"/>
        <end position="20"/>
    </location>
</feature>
<dbReference type="GO" id="GO:0004222">
    <property type="term" value="F:metalloendopeptidase activity"/>
    <property type="evidence" value="ECO:0007669"/>
    <property type="project" value="UniProtKB-UniRule"/>
</dbReference>